<evidence type="ECO:0000259" key="8">
    <source>
        <dbReference type="PROSITE" id="PS51061"/>
    </source>
</evidence>
<dbReference type="GO" id="GO:0008360">
    <property type="term" value="P:regulation of cell shape"/>
    <property type="evidence" value="ECO:0007669"/>
    <property type="project" value="UniProtKB-KW"/>
</dbReference>
<keyword evidence="2 6" id="KW-0694">RNA-binding</keyword>
<evidence type="ECO:0000313" key="9">
    <source>
        <dbReference type="EMBL" id="MDT6989919.1"/>
    </source>
</evidence>
<feature type="compositionally biased region" description="Low complexity" evidence="7">
    <location>
        <begin position="183"/>
        <end position="192"/>
    </location>
</feature>
<keyword evidence="5 6" id="KW-0961">Cell wall biogenesis/degradation</keyword>
<dbReference type="SUPFAM" id="SSF82708">
    <property type="entry name" value="R3H domain"/>
    <property type="match status" value="1"/>
</dbReference>
<dbReference type="AlphaFoldDB" id="A0AAW8VV21"/>
<gene>
    <name evidence="9" type="primary">jag</name>
    <name evidence="6" type="synonym">eloR</name>
    <name evidence="6" type="synonym">khpB</name>
    <name evidence="9" type="ORF">RI536_07340</name>
</gene>
<sequence length="371" mass="38917">MTVFEGNTVAAAIAAGLKQLHRTRDQVTVEVIAEAKKGFLGLGKQPAQVKITAVPASTAAETTTAAKQPQTAETTDQSAALQRPATSSAPASAETSPAKSIVTPDVSTGPVVPGDAGLADETVAPADATRHSANAQPTEVQDVETKVSAAGKPQAGVETETTTKVAATKAVNTQDADHQTNGKAAKSAAPKAKPAKAKAAHDAATTPTPRTPAEIAARQAANETAIRDLSAYLLEVVKQLGIAADLDVDFGNRYATLNFNTAKQGLLIGKHGRTINALQDLAQVYMNHHGASHVNVVLDVDDYRDRRVATLKRLAESTAREVIATGKQVFLDPMPSFERKLIHAELANNHHVTTFSEGREPHRAVVVAIRK</sequence>
<dbReference type="Gene3D" id="3.30.1370.50">
    <property type="entry name" value="R3H-like domain"/>
    <property type="match status" value="1"/>
</dbReference>
<evidence type="ECO:0000313" key="10">
    <source>
        <dbReference type="Proteomes" id="UP001267003"/>
    </source>
</evidence>
<dbReference type="Pfam" id="PF13083">
    <property type="entry name" value="KH_KhpA-B"/>
    <property type="match status" value="1"/>
</dbReference>
<comment type="caution">
    <text evidence="9">The sequence shown here is derived from an EMBL/GenBank/DDBJ whole genome shotgun (WGS) entry which is preliminary data.</text>
</comment>
<comment type="subunit">
    <text evidence="6">Forms a complex with KhpA.</text>
</comment>
<feature type="compositionally biased region" description="Low complexity" evidence="7">
    <location>
        <begin position="61"/>
        <end position="75"/>
    </location>
</feature>
<reference evidence="9" key="1">
    <citation type="submission" date="2023-08" db="EMBL/GenBank/DDBJ databases">
        <authorList>
            <person name="Page C.A."/>
            <person name="Perez-Diaz I.M."/>
        </authorList>
    </citation>
    <scope>NUCLEOTIDE SEQUENCE</scope>
    <source>
        <strain evidence="9">7.8.46</strain>
    </source>
</reference>
<evidence type="ECO:0000256" key="5">
    <source>
        <dbReference type="ARBA" id="ARBA00023316"/>
    </source>
</evidence>
<dbReference type="EMBL" id="JAVLAQ010000001">
    <property type="protein sequence ID" value="MDT6989919.1"/>
    <property type="molecule type" value="Genomic_DNA"/>
</dbReference>
<dbReference type="Gene3D" id="3.30.30.80">
    <property type="entry name" value="probable RNA-binding protein from clostridium symbiosum atcc 14940"/>
    <property type="match status" value="1"/>
</dbReference>
<dbReference type="Pfam" id="PF01424">
    <property type="entry name" value="R3H"/>
    <property type="match status" value="1"/>
</dbReference>
<dbReference type="InterPro" id="IPR032782">
    <property type="entry name" value="KhpB_N"/>
</dbReference>
<dbReference type="InterPro" id="IPR038247">
    <property type="entry name" value="Jag_N_dom_sf"/>
</dbReference>
<evidence type="ECO:0000256" key="4">
    <source>
        <dbReference type="ARBA" id="ARBA00023186"/>
    </source>
</evidence>
<organism evidence="9 10">
    <name type="scientific">Lactiplantibacillus pentosus</name>
    <name type="common">Lactobacillus pentosus</name>
    <dbReference type="NCBI Taxonomy" id="1589"/>
    <lineage>
        <taxon>Bacteria</taxon>
        <taxon>Bacillati</taxon>
        <taxon>Bacillota</taxon>
        <taxon>Bacilli</taxon>
        <taxon>Lactobacillales</taxon>
        <taxon>Lactobacillaceae</taxon>
        <taxon>Lactiplantibacillus</taxon>
    </lineage>
</organism>
<dbReference type="SMART" id="SM01245">
    <property type="entry name" value="Jag_N"/>
    <property type="match status" value="1"/>
</dbReference>
<dbReference type="Proteomes" id="UP001267003">
    <property type="component" value="Unassembled WGS sequence"/>
</dbReference>
<dbReference type="CDD" id="cd02414">
    <property type="entry name" value="KH-II_Jag"/>
    <property type="match status" value="1"/>
</dbReference>
<dbReference type="CDD" id="cd02644">
    <property type="entry name" value="R3H_jag"/>
    <property type="match status" value="1"/>
</dbReference>
<protein>
    <recommendedName>
        <fullName evidence="6">RNA-binding protein KhpB</fullName>
    </recommendedName>
    <alternativeName>
        <fullName evidence="6">RNA-binding protein EloR</fullName>
    </alternativeName>
</protein>
<comment type="caution">
    <text evidence="6">Lacks conserved residue(s) required for the propagation of feature annotation.</text>
</comment>
<feature type="region of interest" description="Disordered" evidence="7">
    <location>
        <begin position="61"/>
        <end position="118"/>
    </location>
</feature>
<evidence type="ECO:0000256" key="1">
    <source>
        <dbReference type="ARBA" id="ARBA00022490"/>
    </source>
</evidence>
<dbReference type="InterPro" id="IPR001374">
    <property type="entry name" value="R3H_dom"/>
</dbReference>
<evidence type="ECO:0000256" key="2">
    <source>
        <dbReference type="ARBA" id="ARBA00022884"/>
    </source>
</evidence>
<dbReference type="RefSeq" id="WP_088770337.1">
    <property type="nucleotide sequence ID" value="NZ_CP022130.1"/>
</dbReference>
<accession>A0AAW8VV21</accession>
<name>A0AAW8VV21_LACPE</name>
<comment type="similarity">
    <text evidence="6">Belongs to the KhpB RNA-binding protein family.</text>
</comment>
<dbReference type="GO" id="GO:0005737">
    <property type="term" value="C:cytoplasm"/>
    <property type="evidence" value="ECO:0007669"/>
    <property type="project" value="UniProtKB-SubCell"/>
</dbReference>
<dbReference type="InterPro" id="IPR015946">
    <property type="entry name" value="KH_dom-like_a/b"/>
</dbReference>
<feature type="compositionally biased region" description="Low complexity" evidence="7">
    <location>
        <begin position="202"/>
        <end position="211"/>
    </location>
</feature>
<dbReference type="SMART" id="SM00393">
    <property type="entry name" value="R3H"/>
    <property type="match status" value="1"/>
</dbReference>
<dbReference type="GO" id="GO:0071555">
    <property type="term" value="P:cell wall organization"/>
    <property type="evidence" value="ECO:0007669"/>
    <property type="project" value="UniProtKB-KW"/>
</dbReference>
<dbReference type="InterPro" id="IPR034079">
    <property type="entry name" value="R3H_KhpB"/>
</dbReference>
<evidence type="ECO:0000256" key="6">
    <source>
        <dbReference type="HAMAP-Rule" id="MF_00867"/>
    </source>
</evidence>
<dbReference type="PROSITE" id="PS51061">
    <property type="entry name" value="R3H"/>
    <property type="match status" value="1"/>
</dbReference>
<keyword evidence="1 6" id="KW-0963">Cytoplasm</keyword>
<dbReference type="InterPro" id="IPR036867">
    <property type="entry name" value="R3H_dom_sf"/>
</dbReference>
<keyword evidence="3 6" id="KW-0133">Cell shape</keyword>
<dbReference type="Gene3D" id="3.30.300.20">
    <property type="match status" value="1"/>
</dbReference>
<comment type="function">
    <text evidence="6">A probable RNA chaperone. Forms a complex with KhpA which binds to cellular RNA and controls its expression. Plays a role in peptidoglycan (PG) homeostasis and cell length regulation.</text>
</comment>
<dbReference type="PANTHER" id="PTHR35800">
    <property type="entry name" value="PROTEIN JAG"/>
    <property type="match status" value="1"/>
</dbReference>
<feature type="region of interest" description="Disordered" evidence="7">
    <location>
        <begin position="171"/>
        <end position="211"/>
    </location>
</feature>
<feature type="domain" description="R3H" evidence="8">
    <location>
        <begin position="305"/>
        <end position="371"/>
    </location>
</feature>
<dbReference type="InterPro" id="IPR038008">
    <property type="entry name" value="Jag_KH"/>
</dbReference>
<evidence type="ECO:0000256" key="3">
    <source>
        <dbReference type="ARBA" id="ARBA00022960"/>
    </source>
</evidence>
<dbReference type="GO" id="GO:0003723">
    <property type="term" value="F:RNA binding"/>
    <property type="evidence" value="ECO:0007669"/>
    <property type="project" value="UniProtKB-UniRule"/>
</dbReference>
<dbReference type="NCBIfam" id="NF041568">
    <property type="entry name" value="Jag_EloR"/>
    <property type="match status" value="1"/>
</dbReference>
<feature type="compositionally biased region" description="Low complexity" evidence="7">
    <location>
        <begin position="84"/>
        <end position="100"/>
    </location>
</feature>
<dbReference type="Pfam" id="PF14804">
    <property type="entry name" value="Jag_N"/>
    <property type="match status" value="1"/>
</dbReference>
<dbReference type="PANTHER" id="PTHR35800:SF1">
    <property type="entry name" value="RNA-BINDING PROTEIN KHPB"/>
    <property type="match status" value="1"/>
</dbReference>
<dbReference type="GO" id="GO:0009252">
    <property type="term" value="P:peptidoglycan biosynthetic process"/>
    <property type="evidence" value="ECO:0007669"/>
    <property type="project" value="UniProtKB-UniRule"/>
</dbReference>
<dbReference type="HAMAP" id="MF_00867">
    <property type="entry name" value="KhpB"/>
    <property type="match status" value="1"/>
</dbReference>
<comment type="subcellular location">
    <subcellularLocation>
        <location evidence="6">Cytoplasm</location>
    </subcellularLocation>
</comment>
<comment type="domain">
    <text evidence="6">Has an N-terminal Jag-N domain and 2 RNA-binding domains (KH and R3H).</text>
</comment>
<keyword evidence="4 6" id="KW-0143">Chaperone</keyword>
<evidence type="ECO:0000256" key="7">
    <source>
        <dbReference type="SAM" id="MobiDB-lite"/>
    </source>
</evidence>
<proteinExistence type="inferred from homology"/>
<dbReference type="InterPro" id="IPR039247">
    <property type="entry name" value="KhpB"/>
</dbReference>